<name>A0ABW6IKK8_9CYAN</name>
<accession>A0ABW6IKK8</accession>
<evidence type="ECO:0000313" key="2">
    <source>
        <dbReference type="Proteomes" id="UP001600165"/>
    </source>
</evidence>
<dbReference type="RefSeq" id="WP_377967015.1">
    <property type="nucleotide sequence ID" value="NZ_JBHZOL010000095.1"/>
</dbReference>
<comment type="caution">
    <text evidence="1">The sequence shown here is derived from an EMBL/GenBank/DDBJ whole genome shotgun (WGS) entry which is preliminary data.</text>
</comment>
<dbReference type="EMBL" id="JBHZOL010000095">
    <property type="protein sequence ID" value="MFE4107874.1"/>
    <property type="molecule type" value="Genomic_DNA"/>
</dbReference>
<sequence length="127" mass="14799">MTTATKNTHFFADSQHQANIAAALAHRIEVAQANRDSRLLSLLEREKQQLEAWSHSTPRLHGGQRIQQWLQAIRQQWRQRSQLQVKLTQDADGNRWWYAHDPRTGKTLYAESAADVMCWIEEHRLGT</sequence>
<protein>
    <submittedName>
        <fullName evidence="1">Uncharacterized protein</fullName>
    </submittedName>
</protein>
<organism evidence="1 2">
    <name type="scientific">Almyronema epifaneia S1</name>
    <dbReference type="NCBI Taxonomy" id="2991925"/>
    <lineage>
        <taxon>Bacteria</taxon>
        <taxon>Bacillati</taxon>
        <taxon>Cyanobacteriota</taxon>
        <taxon>Cyanophyceae</taxon>
        <taxon>Nodosilineales</taxon>
        <taxon>Nodosilineaceae</taxon>
        <taxon>Almyronema</taxon>
        <taxon>Almyronema epifaneia</taxon>
    </lineage>
</organism>
<gene>
    <name evidence="1" type="ORF">ACFVKH_16430</name>
</gene>
<proteinExistence type="predicted"/>
<dbReference type="Proteomes" id="UP001600165">
    <property type="component" value="Unassembled WGS sequence"/>
</dbReference>
<keyword evidence="2" id="KW-1185">Reference proteome</keyword>
<evidence type="ECO:0000313" key="1">
    <source>
        <dbReference type="EMBL" id="MFE4107874.1"/>
    </source>
</evidence>
<reference evidence="1 2" key="1">
    <citation type="submission" date="2024-10" db="EMBL/GenBank/DDBJ databases">
        <authorList>
            <person name="Ratan Roy A."/>
            <person name="Morales Sandoval P.H."/>
            <person name="De Los Santos Villalobos S."/>
            <person name="Chakraborty S."/>
            <person name="Mukherjee J."/>
        </authorList>
    </citation>
    <scope>NUCLEOTIDE SEQUENCE [LARGE SCALE GENOMIC DNA]</scope>
    <source>
        <strain evidence="1 2">S1</strain>
    </source>
</reference>